<dbReference type="InterPro" id="IPR011701">
    <property type="entry name" value="MFS"/>
</dbReference>
<dbReference type="Pfam" id="PF07690">
    <property type="entry name" value="MFS_1"/>
    <property type="match status" value="2"/>
</dbReference>
<feature type="transmembrane region" description="Helical" evidence="7">
    <location>
        <begin position="159"/>
        <end position="178"/>
    </location>
</feature>
<feature type="transmembrane region" description="Helical" evidence="7">
    <location>
        <begin position="98"/>
        <end position="119"/>
    </location>
</feature>
<feature type="transmembrane region" description="Helical" evidence="7">
    <location>
        <begin position="131"/>
        <end position="153"/>
    </location>
</feature>
<evidence type="ECO:0000256" key="7">
    <source>
        <dbReference type="SAM" id="Phobius"/>
    </source>
</evidence>
<evidence type="ECO:0000256" key="1">
    <source>
        <dbReference type="ARBA" id="ARBA00004651"/>
    </source>
</evidence>
<dbReference type="GO" id="GO:0005886">
    <property type="term" value="C:plasma membrane"/>
    <property type="evidence" value="ECO:0007669"/>
    <property type="project" value="UniProtKB-SubCell"/>
</dbReference>
<keyword evidence="5 7" id="KW-1133">Transmembrane helix</keyword>
<evidence type="ECO:0000259" key="8">
    <source>
        <dbReference type="PROSITE" id="PS50850"/>
    </source>
</evidence>
<keyword evidence="2" id="KW-0813">Transport</keyword>
<keyword evidence="3" id="KW-1003">Cell membrane</keyword>
<evidence type="ECO:0000256" key="3">
    <source>
        <dbReference type="ARBA" id="ARBA00022475"/>
    </source>
</evidence>
<organism evidence="9 10">
    <name type="scientific">Afipia massiliensis</name>
    <dbReference type="NCBI Taxonomy" id="211460"/>
    <lineage>
        <taxon>Bacteria</taxon>
        <taxon>Pseudomonadati</taxon>
        <taxon>Pseudomonadota</taxon>
        <taxon>Alphaproteobacteria</taxon>
        <taxon>Hyphomicrobiales</taxon>
        <taxon>Nitrobacteraceae</taxon>
        <taxon>Afipia</taxon>
    </lineage>
</organism>
<dbReference type="InterPro" id="IPR020846">
    <property type="entry name" value="MFS_dom"/>
</dbReference>
<accession>A0A840N4F4</accession>
<feature type="transmembrane region" description="Helical" evidence="7">
    <location>
        <begin position="294"/>
        <end position="314"/>
    </location>
</feature>
<protein>
    <submittedName>
        <fullName evidence="9">MFS family permease</fullName>
    </submittedName>
</protein>
<feature type="transmembrane region" description="Helical" evidence="7">
    <location>
        <begin position="73"/>
        <end position="92"/>
    </location>
</feature>
<dbReference type="RefSeq" id="WP_184089999.1">
    <property type="nucleotide sequence ID" value="NZ_JACHIJ010000009.1"/>
</dbReference>
<dbReference type="GO" id="GO:0022857">
    <property type="term" value="F:transmembrane transporter activity"/>
    <property type="evidence" value="ECO:0007669"/>
    <property type="project" value="InterPro"/>
</dbReference>
<feature type="transmembrane region" description="Helical" evidence="7">
    <location>
        <begin position="208"/>
        <end position="227"/>
    </location>
</feature>
<evidence type="ECO:0000256" key="4">
    <source>
        <dbReference type="ARBA" id="ARBA00022692"/>
    </source>
</evidence>
<dbReference type="InterPro" id="IPR036259">
    <property type="entry name" value="MFS_trans_sf"/>
</dbReference>
<evidence type="ECO:0000256" key="6">
    <source>
        <dbReference type="ARBA" id="ARBA00023136"/>
    </source>
</evidence>
<evidence type="ECO:0000313" key="9">
    <source>
        <dbReference type="EMBL" id="MBB5054943.1"/>
    </source>
</evidence>
<feature type="transmembrane region" description="Helical" evidence="7">
    <location>
        <begin position="44"/>
        <end position="66"/>
    </location>
</feature>
<gene>
    <name evidence="9" type="ORF">HNQ36_004954</name>
</gene>
<dbReference type="Proteomes" id="UP000521227">
    <property type="component" value="Unassembled WGS sequence"/>
</dbReference>
<dbReference type="SUPFAM" id="SSF103473">
    <property type="entry name" value="MFS general substrate transporter"/>
    <property type="match status" value="1"/>
</dbReference>
<dbReference type="PANTHER" id="PTHR23517:SF2">
    <property type="entry name" value="MULTIDRUG RESISTANCE PROTEIN MDTH"/>
    <property type="match status" value="1"/>
</dbReference>
<keyword evidence="6 7" id="KW-0472">Membrane</keyword>
<feature type="transmembrane region" description="Helical" evidence="7">
    <location>
        <begin position="265"/>
        <end position="287"/>
    </location>
</feature>
<feature type="transmembrane region" description="Helical" evidence="7">
    <location>
        <begin position="9"/>
        <end position="32"/>
    </location>
</feature>
<dbReference type="AlphaFoldDB" id="A0A840N4F4"/>
<comment type="subcellular location">
    <subcellularLocation>
        <location evidence="1">Cell membrane</location>
        <topology evidence="1">Multi-pass membrane protein</topology>
    </subcellularLocation>
</comment>
<feature type="domain" description="Major facilitator superfamily (MFS) profile" evidence="8">
    <location>
        <begin position="7"/>
        <end position="410"/>
    </location>
</feature>
<dbReference type="PROSITE" id="PS50850">
    <property type="entry name" value="MFS"/>
    <property type="match status" value="1"/>
</dbReference>
<dbReference type="EMBL" id="JACHIJ010000009">
    <property type="protein sequence ID" value="MBB5054943.1"/>
    <property type="molecule type" value="Genomic_DNA"/>
</dbReference>
<evidence type="ECO:0000313" key="10">
    <source>
        <dbReference type="Proteomes" id="UP000521227"/>
    </source>
</evidence>
<proteinExistence type="predicted"/>
<name>A0A840N4F4_9BRAD</name>
<comment type="caution">
    <text evidence="9">The sequence shown here is derived from an EMBL/GenBank/DDBJ whole genome shotgun (WGS) entry which is preliminary data.</text>
</comment>
<sequence>MTRDRIHFLFLNIGHYLDHLFTLIFATVAALALSREWGLSYGELLTYATPGFFAFGLFALPAGWLADKWSREGMIAVFFVGIGASSIATAFAQTPLQMGIGLFVVGVFAAIYHPVGLAIVTQRWKNTGMRLAVNGVWGNLGVASAALITGYFIDNGGWRMAFVVPGVFSIIIGVLYAAHQWSEVSTAHQKAPVPAAAAPAQSSDMKALILRISAIVFLTTAVSSLVFQSTTFALPKIFDERLQGIATEMTQWLSASGVTAAKGDIATMVGAFTFIVFAVASLAQLVVGSLLDKLGPRTVFLIVAAIQIVFFALMPGLRDAWALAAAFGFMLGAFGQIPINDFMIGKMASGEARARIYGVRYVVSFTVLALALPMISFVYGNYGFDTLFRLMASAAAVIFVAVACLPARLPTPATAPHAA</sequence>
<keyword evidence="4 7" id="KW-0812">Transmembrane</keyword>
<dbReference type="PANTHER" id="PTHR23517">
    <property type="entry name" value="RESISTANCE PROTEIN MDTM, PUTATIVE-RELATED-RELATED"/>
    <property type="match status" value="1"/>
</dbReference>
<evidence type="ECO:0000256" key="5">
    <source>
        <dbReference type="ARBA" id="ARBA00022989"/>
    </source>
</evidence>
<dbReference type="Gene3D" id="1.20.1250.20">
    <property type="entry name" value="MFS general substrate transporter like domains"/>
    <property type="match status" value="2"/>
</dbReference>
<feature type="transmembrane region" description="Helical" evidence="7">
    <location>
        <begin position="320"/>
        <end position="339"/>
    </location>
</feature>
<feature type="transmembrane region" description="Helical" evidence="7">
    <location>
        <begin position="359"/>
        <end position="380"/>
    </location>
</feature>
<dbReference type="InterPro" id="IPR050171">
    <property type="entry name" value="MFS_Transporters"/>
</dbReference>
<evidence type="ECO:0000256" key="2">
    <source>
        <dbReference type="ARBA" id="ARBA00022448"/>
    </source>
</evidence>
<reference evidence="9 10" key="1">
    <citation type="submission" date="2020-08" db="EMBL/GenBank/DDBJ databases">
        <title>Genomic Encyclopedia of Type Strains, Phase IV (KMG-IV): sequencing the most valuable type-strain genomes for metagenomic binning, comparative biology and taxonomic classification.</title>
        <authorList>
            <person name="Goeker M."/>
        </authorList>
    </citation>
    <scope>NUCLEOTIDE SEQUENCE [LARGE SCALE GENOMIC DNA]</scope>
    <source>
        <strain evidence="9 10">DSM 17498</strain>
    </source>
</reference>
<feature type="transmembrane region" description="Helical" evidence="7">
    <location>
        <begin position="386"/>
        <end position="405"/>
    </location>
</feature>